<accession>A0ABN8LPK6</accession>
<comment type="caution">
    <text evidence="1">The sequence shown here is derived from an EMBL/GenBank/DDBJ whole genome shotgun (WGS) entry which is preliminary data.</text>
</comment>
<reference evidence="1 2" key="1">
    <citation type="submission" date="2022-05" db="EMBL/GenBank/DDBJ databases">
        <authorList>
            <consortium name="Genoscope - CEA"/>
            <person name="William W."/>
        </authorList>
    </citation>
    <scope>NUCLEOTIDE SEQUENCE [LARGE SCALE GENOMIC DNA]</scope>
</reference>
<dbReference type="Proteomes" id="UP001159427">
    <property type="component" value="Unassembled WGS sequence"/>
</dbReference>
<evidence type="ECO:0000313" key="2">
    <source>
        <dbReference type="Proteomes" id="UP001159427"/>
    </source>
</evidence>
<gene>
    <name evidence="1" type="ORF">PEVE_00000518</name>
</gene>
<evidence type="ECO:0000313" key="1">
    <source>
        <dbReference type="EMBL" id="CAH3018987.1"/>
    </source>
</evidence>
<organism evidence="1 2">
    <name type="scientific">Porites evermanni</name>
    <dbReference type="NCBI Taxonomy" id="104178"/>
    <lineage>
        <taxon>Eukaryota</taxon>
        <taxon>Metazoa</taxon>
        <taxon>Cnidaria</taxon>
        <taxon>Anthozoa</taxon>
        <taxon>Hexacorallia</taxon>
        <taxon>Scleractinia</taxon>
        <taxon>Fungiina</taxon>
        <taxon>Poritidae</taxon>
        <taxon>Porites</taxon>
    </lineage>
</organism>
<keyword evidence="2" id="KW-1185">Reference proteome</keyword>
<protein>
    <submittedName>
        <fullName evidence="1">Uncharacterized protein</fullName>
    </submittedName>
</protein>
<name>A0ABN8LPK6_9CNID</name>
<proteinExistence type="predicted"/>
<sequence length="151" mass="17256">MTAKDRKTVTPALTMNSEPAMLCNIIQSEAFSNLGRHQRVTALALKFIKLLKSQRQGDVNQKPEIHVTGVDIEEAELLWIKEVEREMKSKENFKMRWAQLGLFEDDKGVIVDSGTGSLQIRRICCLYAQFVTNLKGNRIRFHELHPCLATE</sequence>
<dbReference type="EMBL" id="CALNXI010000102">
    <property type="protein sequence ID" value="CAH3018987.1"/>
    <property type="molecule type" value="Genomic_DNA"/>
</dbReference>